<organism evidence="2 3">
    <name type="scientific">Methylomonas koyamae</name>
    <dbReference type="NCBI Taxonomy" id="702114"/>
    <lineage>
        <taxon>Bacteria</taxon>
        <taxon>Pseudomonadati</taxon>
        <taxon>Pseudomonadota</taxon>
        <taxon>Gammaproteobacteria</taxon>
        <taxon>Methylococcales</taxon>
        <taxon>Methylococcaceae</taxon>
        <taxon>Methylomonas</taxon>
    </lineage>
</organism>
<dbReference type="CDD" id="cd02966">
    <property type="entry name" value="TlpA_like_family"/>
    <property type="match status" value="1"/>
</dbReference>
<accession>A0A177NI76</accession>
<dbReference type="InterPro" id="IPR050553">
    <property type="entry name" value="Thioredoxin_ResA/DsbE_sf"/>
</dbReference>
<feature type="domain" description="Thioredoxin" evidence="1">
    <location>
        <begin position="26"/>
        <end position="166"/>
    </location>
</feature>
<dbReference type="InterPro" id="IPR013766">
    <property type="entry name" value="Thioredoxin_domain"/>
</dbReference>
<dbReference type="Pfam" id="PF00578">
    <property type="entry name" value="AhpC-TSA"/>
    <property type="match status" value="1"/>
</dbReference>
<dbReference type="PROSITE" id="PS51352">
    <property type="entry name" value="THIOREDOXIN_2"/>
    <property type="match status" value="1"/>
</dbReference>
<dbReference type="InterPro" id="IPR036249">
    <property type="entry name" value="Thioredoxin-like_sf"/>
</dbReference>
<dbReference type="SUPFAM" id="SSF52833">
    <property type="entry name" value="Thioredoxin-like"/>
    <property type="match status" value="1"/>
</dbReference>
<dbReference type="PROSITE" id="PS51257">
    <property type="entry name" value="PROKAR_LIPOPROTEIN"/>
    <property type="match status" value="1"/>
</dbReference>
<dbReference type="GO" id="GO:0016209">
    <property type="term" value="F:antioxidant activity"/>
    <property type="evidence" value="ECO:0007669"/>
    <property type="project" value="InterPro"/>
</dbReference>
<dbReference type="OrthoDB" id="9788279at2"/>
<dbReference type="Proteomes" id="UP000077857">
    <property type="component" value="Unassembled WGS sequence"/>
</dbReference>
<evidence type="ECO:0000313" key="2">
    <source>
        <dbReference type="EMBL" id="OAI17677.1"/>
    </source>
</evidence>
<dbReference type="InterPro" id="IPR000866">
    <property type="entry name" value="AhpC/TSA"/>
</dbReference>
<dbReference type="EMBL" id="LUUJ01000066">
    <property type="protein sequence ID" value="OAI17677.1"/>
    <property type="molecule type" value="Genomic_DNA"/>
</dbReference>
<reference evidence="2 3" key="1">
    <citation type="submission" date="2016-03" db="EMBL/GenBank/DDBJ databases">
        <authorList>
            <person name="Ploux O."/>
        </authorList>
    </citation>
    <scope>NUCLEOTIDE SEQUENCE [LARGE SCALE GENOMIC DNA]</scope>
    <source>
        <strain evidence="2 3">R-45378</strain>
    </source>
</reference>
<name>A0A177NI76_9GAMM</name>
<dbReference type="PANTHER" id="PTHR42852">
    <property type="entry name" value="THIOL:DISULFIDE INTERCHANGE PROTEIN DSBE"/>
    <property type="match status" value="1"/>
</dbReference>
<evidence type="ECO:0000313" key="3">
    <source>
        <dbReference type="Proteomes" id="UP000077857"/>
    </source>
</evidence>
<comment type="caution">
    <text evidence="2">The sequence shown here is derived from an EMBL/GenBank/DDBJ whole genome shotgun (WGS) entry which is preliminary data.</text>
</comment>
<protein>
    <recommendedName>
        <fullName evidence="1">Thioredoxin domain-containing protein</fullName>
    </recommendedName>
</protein>
<dbReference type="GO" id="GO:0016491">
    <property type="term" value="F:oxidoreductase activity"/>
    <property type="evidence" value="ECO:0007669"/>
    <property type="project" value="InterPro"/>
</dbReference>
<dbReference type="PANTHER" id="PTHR42852:SF13">
    <property type="entry name" value="PROTEIN DIPZ"/>
    <property type="match status" value="1"/>
</dbReference>
<dbReference type="AlphaFoldDB" id="A0A177NI76"/>
<dbReference type="Gene3D" id="3.40.30.10">
    <property type="entry name" value="Glutaredoxin"/>
    <property type="match status" value="1"/>
</dbReference>
<proteinExistence type="predicted"/>
<evidence type="ECO:0000259" key="1">
    <source>
        <dbReference type="PROSITE" id="PS51352"/>
    </source>
</evidence>
<gene>
    <name evidence="2" type="ORF">A1507_10570</name>
</gene>
<sequence length="166" mass="18673">MHRLWIPMLLLFIALGLGACKRGSGPQLDDPAPQVELPDFRGKTWQLPGDLSGKVWLVRFWSLDCHLCDKDILLGLETLRQKYQDRGFVPVAVNVGEYDAKDERWQRFAKLSYPMLSDPRGIAAKKFGVVGLPTTFVIDADGILREKRVGDAGLDGYEQLITTIMK</sequence>